<dbReference type="GO" id="GO:0004185">
    <property type="term" value="F:serine-type carboxypeptidase activity"/>
    <property type="evidence" value="ECO:0007669"/>
    <property type="project" value="InterPro"/>
</dbReference>
<dbReference type="EMBL" id="HG746978">
    <property type="protein sequence ID" value="CDP21930.1"/>
    <property type="molecule type" value="Genomic_DNA"/>
</dbReference>
<evidence type="ECO:0000313" key="2">
    <source>
        <dbReference type="EMBL" id="CDP21930.1"/>
    </source>
</evidence>
<evidence type="ECO:0000256" key="1">
    <source>
        <dbReference type="ARBA" id="ARBA00009431"/>
    </source>
</evidence>
<evidence type="ECO:0000313" key="3">
    <source>
        <dbReference type="Proteomes" id="UP000295252"/>
    </source>
</evidence>
<dbReference type="InParanoid" id="A0A068VMA4"/>
<dbReference type="AlphaFoldDB" id="A0A068VMA4"/>
<dbReference type="GO" id="GO:0019748">
    <property type="term" value="P:secondary metabolic process"/>
    <property type="evidence" value="ECO:0007669"/>
    <property type="project" value="TreeGrafter"/>
</dbReference>
<protein>
    <submittedName>
        <fullName evidence="2">DH200=94 genomic scaffold, scaffold_7894</fullName>
    </submittedName>
</protein>
<organism evidence="2 3">
    <name type="scientific">Coffea canephora</name>
    <name type="common">Robusta coffee</name>
    <dbReference type="NCBI Taxonomy" id="49390"/>
    <lineage>
        <taxon>Eukaryota</taxon>
        <taxon>Viridiplantae</taxon>
        <taxon>Streptophyta</taxon>
        <taxon>Embryophyta</taxon>
        <taxon>Tracheophyta</taxon>
        <taxon>Spermatophyta</taxon>
        <taxon>Magnoliopsida</taxon>
        <taxon>eudicotyledons</taxon>
        <taxon>Gunneridae</taxon>
        <taxon>Pentapetalae</taxon>
        <taxon>asterids</taxon>
        <taxon>lamiids</taxon>
        <taxon>Gentianales</taxon>
        <taxon>Rubiaceae</taxon>
        <taxon>Ixoroideae</taxon>
        <taxon>Gardenieae complex</taxon>
        <taxon>Bertiereae - Coffeeae clade</taxon>
        <taxon>Coffeeae</taxon>
        <taxon>Coffea</taxon>
    </lineage>
</organism>
<dbReference type="Proteomes" id="UP000295252">
    <property type="component" value="Unassembled WGS sequence"/>
</dbReference>
<dbReference type="STRING" id="49390.A0A068VMA4"/>
<dbReference type="PANTHER" id="PTHR11802:SF29">
    <property type="entry name" value="SERINE CARBOXYPEPTIDASE-LIKE 19"/>
    <property type="match status" value="1"/>
</dbReference>
<dbReference type="InterPro" id="IPR001563">
    <property type="entry name" value="Peptidase_S10"/>
</dbReference>
<dbReference type="Pfam" id="PF00450">
    <property type="entry name" value="Peptidase_S10"/>
    <property type="match status" value="1"/>
</dbReference>
<accession>A0A068VMA4</accession>
<sequence>QVNSNALHFALGATKKQNNCATILILILYNLETLQTAFLVETLQKRQKTLSGPVILEPLSFDGTVPKLVLNPSTWTKVVSIIFLDSPAGTGFSYAKTAQASQSSDFLASDQAYEFIRKWLHDHPEYKSNPFYVGGISYGGIPVPILTQLISNGNEDGIEPRIDLKGYILGNPITKVSEILNYRVPFAYGMGLISDELYESLKVSCKGEYEIIDPSNPVCSKNMQAYNEASNHIYAIFM</sequence>
<dbReference type="PANTHER" id="PTHR11802">
    <property type="entry name" value="SERINE PROTEASE FAMILY S10 SERINE CARBOXYPEPTIDASE"/>
    <property type="match status" value="1"/>
</dbReference>
<feature type="non-terminal residue" evidence="2">
    <location>
        <position position="1"/>
    </location>
</feature>
<dbReference type="Gene3D" id="3.40.50.1820">
    <property type="entry name" value="alpha/beta hydrolase"/>
    <property type="match status" value="1"/>
</dbReference>
<reference evidence="3" key="1">
    <citation type="journal article" date="2014" name="Science">
        <title>The coffee genome provides insight into the convergent evolution of caffeine biosynthesis.</title>
        <authorList>
            <person name="Denoeud F."/>
            <person name="Carretero-Paulet L."/>
            <person name="Dereeper A."/>
            <person name="Droc G."/>
            <person name="Guyot R."/>
            <person name="Pietrella M."/>
            <person name="Zheng C."/>
            <person name="Alberti A."/>
            <person name="Anthony F."/>
            <person name="Aprea G."/>
            <person name="Aury J.M."/>
            <person name="Bento P."/>
            <person name="Bernard M."/>
            <person name="Bocs S."/>
            <person name="Campa C."/>
            <person name="Cenci A."/>
            <person name="Combes M.C."/>
            <person name="Crouzillat D."/>
            <person name="Da Silva C."/>
            <person name="Daddiego L."/>
            <person name="De Bellis F."/>
            <person name="Dussert S."/>
            <person name="Garsmeur O."/>
            <person name="Gayraud T."/>
            <person name="Guignon V."/>
            <person name="Jahn K."/>
            <person name="Jamilloux V."/>
            <person name="Joet T."/>
            <person name="Labadie K."/>
            <person name="Lan T."/>
            <person name="Leclercq J."/>
            <person name="Lepelley M."/>
            <person name="Leroy T."/>
            <person name="Li L.T."/>
            <person name="Librado P."/>
            <person name="Lopez L."/>
            <person name="Munoz A."/>
            <person name="Noel B."/>
            <person name="Pallavicini A."/>
            <person name="Perrotta G."/>
            <person name="Poncet V."/>
            <person name="Pot D."/>
            <person name="Priyono X."/>
            <person name="Rigoreau M."/>
            <person name="Rouard M."/>
            <person name="Rozas J."/>
            <person name="Tranchant-Dubreuil C."/>
            <person name="VanBuren R."/>
            <person name="Zhang Q."/>
            <person name="Andrade A.C."/>
            <person name="Argout X."/>
            <person name="Bertrand B."/>
            <person name="de Kochko A."/>
            <person name="Graziosi G."/>
            <person name="Henry R.J."/>
            <person name="Jayarama X."/>
            <person name="Ming R."/>
            <person name="Nagai C."/>
            <person name="Rounsley S."/>
            <person name="Sankoff D."/>
            <person name="Giuliano G."/>
            <person name="Albert V.A."/>
            <person name="Wincker P."/>
            <person name="Lashermes P."/>
        </authorList>
    </citation>
    <scope>NUCLEOTIDE SEQUENCE [LARGE SCALE GENOMIC DNA]</scope>
    <source>
        <strain evidence="3">cv. DH200-94</strain>
    </source>
</reference>
<dbReference type="Gramene" id="CDP21930">
    <property type="protein sequence ID" value="CDP21930"/>
    <property type="gene ID" value="GSCOC_T00004755001"/>
</dbReference>
<dbReference type="PRINTS" id="PR00724">
    <property type="entry name" value="CRBOXYPTASEC"/>
</dbReference>
<dbReference type="PhylomeDB" id="A0A068VMA4"/>
<dbReference type="OrthoDB" id="443318at2759"/>
<dbReference type="GO" id="GO:0006508">
    <property type="term" value="P:proteolysis"/>
    <property type="evidence" value="ECO:0007669"/>
    <property type="project" value="InterPro"/>
</dbReference>
<keyword evidence="3" id="KW-1185">Reference proteome</keyword>
<gene>
    <name evidence="2" type="ORF">GSCOC_T00004755001</name>
</gene>
<comment type="similarity">
    <text evidence="1">Belongs to the peptidase S10 family.</text>
</comment>
<proteinExistence type="inferred from homology"/>
<dbReference type="InterPro" id="IPR029058">
    <property type="entry name" value="AB_hydrolase_fold"/>
</dbReference>
<name>A0A068VMA4_COFCA</name>
<dbReference type="OMA" id="NANTYHR"/>
<dbReference type="SUPFAM" id="SSF53474">
    <property type="entry name" value="alpha/beta-Hydrolases"/>
    <property type="match status" value="1"/>
</dbReference>
<dbReference type="GO" id="GO:0016747">
    <property type="term" value="F:acyltransferase activity, transferring groups other than amino-acyl groups"/>
    <property type="evidence" value="ECO:0007669"/>
    <property type="project" value="TreeGrafter"/>
</dbReference>